<accession>T1GPQ9</accession>
<reference evidence="3" key="1">
    <citation type="submission" date="2013-02" db="EMBL/GenBank/DDBJ databases">
        <authorList>
            <person name="Hughes D."/>
        </authorList>
    </citation>
    <scope>NUCLEOTIDE SEQUENCE</scope>
    <source>
        <strain>Durham</strain>
        <strain evidence="3">NC isolate 2 -- Noor lab</strain>
    </source>
</reference>
<keyword evidence="1" id="KW-0812">Transmembrane</keyword>
<dbReference type="HOGENOM" id="CLU_2203567_0_0_1"/>
<evidence type="ECO:0000313" key="2">
    <source>
        <dbReference type="EnsemblMetazoa" id="MESCA005600-PA"/>
    </source>
</evidence>
<name>T1GPQ9_MEGSC</name>
<keyword evidence="3" id="KW-1185">Reference proteome</keyword>
<evidence type="ECO:0000313" key="3">
    <source>
        <dbReference type="Proteomes" id="UP000015102"/>
    </source>
</evidence>
<sequence>MLNNNDKDLQRDLIDTQDTINRVFDVNEESKALSLGIINGICIPKICKPEDLKFLPFNLTKCTGKKEYPWETLDYVAISLTSVIGVLLLLGTAYDYIFKGDNRNRFLL</sequence>
<protein>
    <submittedName>
        <fullName evidence="2">Uncharacterized protein</fullName>
    </submittedName>
</protein>
<proteinExistence type="predicted"/>
<dbReference type="EnsemblMetazoa" id="MESCA005600-RA">
    <property type="protein sequence ID" value="MESCA005600-PA"/>
    <property type="gene ID" value="MESCA005600"/>
</dbReference>
<keyword evidence="1" id="KW-1133">Transmembrane helix</keyword>
<evidence type="ECO:0000256" key="1">
    <source>
        <dbReference type="SAM" id="Phobius"/>
    </source>
</evidence>
<feature type="transmembrane region" description="Helical" evidence="1">
    <location>
        <begin position="75"/>
        <end position="98"/>
    </location>
</feature>
<organism evidence="2 3">
    <name type="scientific">Megaselia scalaris</name>
    <name type="common">Humpbacked fly</name>
    <name type="synonym">Phora scalaris</name>
    <dbReference type="NCBI Taxonomy" id="36166"/>
    <lineage>
        <taxon>Eukaryota</taxon>
        <taxon>Metazoa</taxon>
        <taxon>Ecdysozoa</taxon>
        <taxon>Arthropoda</taxon>
        <taxon>Hexapoda</taxon>
        <taxon>Insecta</taxon>
        <taxon>Pterygota</taxon>
        <taxon>Neoptera</taxon>
        <taxon>Endopterygota</taxon>
        <taxon>Diptera</taxon>
        <taxon>Brachycera</taxon>
        <taxon>Muscomorpha</taxon>
        <taxon>Platypezoidea</taxon>
        <taxon>Phoridae</taxon>
        <taxon>Megaseliini</taxon>
        <taxon>Megaselia</taxon>
    </lineage>
</organism>
<dbReference type="EMBL" id="CAQQ02107177">
    <property type="status" value="NOT_ANNOTATED_CDS"/>
    <property type="molecule type" value="Genomic_DNA"/>
</dbReference>
<keyword evidence="1" id="KW-0472">Membrane</keyword>
<dbReference type="AlphaFoldDB" id="T1GPQ9"/>
<reference evidence="2" key="2">
    <citation type="submission" date="2015-06" db="UniProtKB">
        <authorList>
            <consortium name="EnsemblMetazoa"/>
        </authorList>
    </citation>
    <scope>IDENTIFICATION</scope>
</reference>
<dbReference type="Proteomes" id="UP000015102">
    <property type="component" value="Unassembled WGS sequence"/>
</dbReference>